<dbReference type="EMBL" id="JTAI01000007">
    <property type="protein sequence ID" value="PPS97674.1"/>
    <property type="molecule type" value="Genomic_DNA"/>
</dbReference>
<reference evidence="3 4" key="3">
    <citation type="submission" date="2017-10" db="EMBL/GenBank/DDBJ databases">
        <title>Consistent, comparative and evidence-based genome annotation and re-annotation for the closely-related species, Cryptosporidium parvum, C. hominis and C. tyzzeri.</title>
        <authorList>
            <person name="Baptista R.P."/>
            <person name="Li Y."/>
            <person name="Sateriale A."/>
            <person name="Striepen B."/>
            <person name="Kissinger J.C."/>
        </authorList>
    </citation>
    <scope>NUCLEOTIDE SEQUENCE [LARGE SCALE GENOMIC DNA]</scope>
    <source>
        <strain evidence="3">30976</strain>
    </source>
</reference>
<dbReference type="VEuPathDB" id="CryptoDB:CHUDEA6_4000"/>
<dbReference type="VEuPathDB" id="CryptoDB:GY17_00000418"/>
<organism evidence="2">
    <name type="scientific">Cryptosporidium hominis</name>
    <dbReference type="NCBI Taxonomy" id="237895"/>
    <lineage>
        <taxon>Eukaryota</taxon>
        <taxon>Sar</taxon>
        <taxon>Alveolata</taxon>
        <taxon>Apicomplexa</taxon>
        <taxon>Conoidasida</taxon>
        <taxon>Coccidia</taxon>
        <taxon>Eucoccidiorida</taxon>
        <taxon>Eimeriorina</taxon>
        <taxon>Cryptosporidiidae</taxon>
        <taxon>Cryptosporidium</taxon>
    </lineage>
</organism>
<proteinExistence type="predicted"/>
<gene>
    <name evidence="2" type="ORF">CHUDEA6_4000</name>
    <name evidence="3" type="ORF">GY17_00000418</name>
</gene>
<evidence type="ECO:0000256" key="1">
    <source>
        <dbReference type="SAM" id="SignalP"/>
    </source>
</evidence>
<dbReference type="Proteomes" id="UP001429100">
    <property type="component" value="Unassembled WGS sequence"/>
</dbReference>
<keyword evidence="4" id="KW-1185">Reference proteome</keyword>
<feature type="signal peptide" evidence="1">
    <location>
        <begin position="1"/>
        <end position="28"/>
    </location>
</feature>
<keyword evidence="1" id="KW-0732">Signal</keyword>
<evidence type="ECO:0000313" key="2">
    <source>
        <dbReference type="EMBL" id="CUV06825.1"/>
    </source>
</evidence>
<accession>A0A0S4TIT6</accession>
<name>A0A0S4TIT6_CRYHO</name>
<reference evidence="3 4" key="1">
    <citation type="submission" date="2014-11" db="EMBL/GenBank/DDBJ databases">
        <title>Comparative genomic analysis of Cryptosporidium hominis reveals occurrence of genetic recombination in virulent subtypes.</title>
        <authorList>
            <person name="Guo Y."/>
            <person name="Tang K."/>
            <person name="Frace M."/>
            <person name="Li N."/>
            <person name="Roellig D.M."/>
            <person name="Sammons S."/>
            <person name="Knipe K."/>
            <person name="Rowe L."/>
            <person name="Feng Y."/>
            <person name="Xiao L."/>
        </authorList>
    </citation>
    <scope>NUCLEOTIDE SEQUENCE [LARGE SCALE GENOMIC DNA]</scope>
    <source>
        <strain evidence="3">30976</strain>
    </source>
</reference>
<feature type="chain" id="PRO_5006627807" evidence="1">
    <location>
        <begin position="29"/>
        <end position="645"/>
    </location>
</feature>
<protein>
    <submittedName>
        <fullName evidence="2">Uncharacterized protein</fullName>
    </submittedName>
</protein>
<dbReference type="AlphaFoldDB" id="A0A0S4TIT6"/>
<dbReference type="VEuPathDB" id="CryptoDB:ChTU502y2012_417g0225"/>
<evidence type="ECO:0000313" key="3">
    <source>
        <dbReference type="EMBL" id="PPS97674.1"/>
    </source>
</evidence>
<dbReference type="VEuPathDB" id="CryptoDB:Chro.60460"/>
<evidence type="ECO:0000313" key="4">
    <source>
        <dbReference type="Proteomes" id="UP001429100"/>
    </source>
</evidence>
<dbReference type="Proteomes" id="UP000199752">
    <property type="component" value="Chromosome 6"/>
</dbReference>
<dbReference type="OrthoDB" id="343911at2759"/>
<reference evidence="2" key="2">
    <citation type="submission" date="2015-08" db="EMBL/GenBank/DDBJ databases">
        <authorList>
            <person name="Babu N.S."/>
            <person name="Beckwith C.J."/>
            <person name="Beseler K.G."/>
            <person name="Brison A."/>
            <person name="Carone J.V."/>
            <person name="Caskin T.P."/>
            <person name="Diamond M."/>
            <person name="Durham M.E."/>
            <person name="Foxe J.M."/>
            <person name="Go M."/>
            <person name="Henderson B.A."/>
            <person name="Jones I.B."/>
            <person name="McGettigan J.A."/>
            <person name="Micheletti S.J."/>
            <person name="Nasrallah M.E."/>
            <person name="Ortiz D."/>
            <person name="Piller C.R."/>
            <person name="Privatt S.R."/>
            <person name="Schneider S.L."/>
            <person name="Sharp S."/>
            <person name="Smith T.C."/>
            <person name="Stanton J.D."/>
            <person name="Ullery H.E."/>
            <person name="Wilson R.J."/>
            <person name="Serrano M.G."/>
            <person name="Buck G."/>
            <person name="Lee V."/>
            <person name="Wang Y."/>
            <person name="Carvalho R."/>
            <person name="Voegtly L."/>
            <person name="Shi R."/>
            <person name="Duckworth R."/>
            <person name="Johnson A."/>
            <person name="Loviza R."/>
            <person name="Walstead R."/>
            <person name="Shah Z."/>
            <person name="Kiflezghi M."/>
            <person name="Wade K."/>
            <person name="Ball S.L."/>
            <person name="Bradley K.W."/>
            <person name="Asai D.J."/>
            <person name="Bowman C.A."/>
            <person name="Russell D.A."/>
            <person name="Pope W.H."/>
            <person name="Jacobs-Sera D."/>
            <person name="Hendrix R.W."/>
            <person name="Hatfull G.F."/>
        </authorList>
    </citation>
    <scope>NUCLEOTIDE SEQUENCE [LARGE SCALE GENOMIC DNA]</scope>
</reference>
<sequence length="645" mass="75626">MTVKRIPITETVLLLLVLLILSHNGTSALNIYSALPDHIVEWLKRHILIEISNVDGNIPHDYLKDDHLEYAQTCNSINGPFCKYLNQISDSSEFDLDVKKYIYDHEGGIGYFNKDFFVGKSIFNLFLIPKITDLNGGYVYGSKIKGVSRTRSDDTSKIQRHCKLTRKSLFYCIKIIIMSYYKSSIRQFTGISYISKFINIWKEFLSLIKNKKLFKFIKRKASKRASKMMYEKRTQIYTIIDNYNLPPLHSDFLNQEDKFLKTNRIKDDQSQLKYISQFHSKSTYFQTKSNLLFDESLSQFLKSRYVRVNFINSLTWILQQNNPYSDIWQNWRNEKLGKHYIIIDHHENYNCDKFSISPFNGAKICSNLLFGNFYDQFRVIRKAWNGVSSIMNFSILKPNVRILPRQFSSDENLSCNWEGLWETYYDQVLNIKLLSKLGKLKIINEKIVISRLPISISKGFIKSQTHNKMDELKTITISGYNHSKLLWKATIPINEFIIEDSNEIKWINALDYSDNIPYSLINIIQFETDLTIDNIEQSIIVGQFEYNLLNPIFNYIPRTGEIYENLNVEIGQVAELSLVVYINNKEKRRNNRIPSISMTTMYASKASPLVSMYNIEKNRLQLKDRINENTLCIIKRNMAEITKDQ</sequence>
<dbReference type="EMBL" id="LN877952">
    <property type="protein sequence ID" value="CUV06825.1"/>
    <property type="molecule type" value="Genomic_DNA"/>
</dbReference>